<comment type="similarity">
    <text evidence="1 4 7">Belongs to the tRNA pseudouridine synthase TruA family.</text>
</comment>
<dbReference type="InterPro" id="IPR001406">
    <property type="entry name" value="PsdUridine_synth_TruA"/>
</dbReference>
<evidence type="ECO:0000256" key="7">
    <source>
        <dbReference type="RuleBase" id="RU003792"/>
    </source>
</evidence>
<dbReference type="RefSeq" id="WP_188684571.1">
    <property type="nucleotide sequence ID" value="NZ_BMIS01000006.1"/>
</dbReference>
<dbReference type="GO" id="GO:0003723">
    <property type="term" value="F:RNA binding"/>
    <property type="evidence" value="ECO:0007669"/>
    <property type="project" value="InterPro"/>
</dbReference>
<dbReference type="InterPro" id="IPR020094">
    <property type="entry name" value="TruA/RsuA/RluB/E/F_N"/>
</dbReference>
<dbReference type="EC" id="5.4.99.12" evidence="4"/>
<evidence type="ECO:0000259" key="8">
    <source>
        <dbReference type="Pfam" id="PF01416"/>
    </source>
</evidence>
<comment type="function">
    <text evidence="4">Formation of pseudouridine at positions 38, 39 and 40 in the anticodon stem and loop of transfer RNAs.</text>
</comment>
<dbReference type="SUPFAM" id="SSF55120">
    <property type="entry name" value="Pseudouridine synthase"/>
    <property type="match status" value="1"/>
</dbReference>
<keyword evidence="2 4" id="KW-0819">tRNA processing</keyword>
<dbReference type="Gene3D" id="3.30.70.580">
    <property type="entry name" value="Pseudouridine synthase I, catalytic domain, N-terminal subdomain"/>
    <property type="match status" value="1"/>
</dbReference>
<keyword evidence="3 4" id="KW-0413">Isomerase</keyword>
<comment type="subunit">
    <text evidence="4">Homodimer.</text>
</comment>
<proteinExistence type="inferred from homology"/>
<feature type="active site" description="Nucleophile" evidence="4 5">
    <location>
        <position position="52"/>
    </location>
</feature>
<evidence type="ECO:0000256" key="4">
    <source>
        <dbReference type="HAMAP-Rule" id="MF_00171"/>
    </source>
</evidence>
<dbReference type="PANTHER" id="PTHR11142:SF0">
    <property type="entry name" value="TRNA PSEUDOURIDINE SYNTHASE-LIKE 1"/>
    <property type="match status" value="1"/>
</dbReference>
<sequence length="282" mass="31347">MPRIRLDLAYDGNAYKGWAAQPGLPTVQGVLQEGLATLIRREVPVVVAGRTDAGVHARGQVVHFDLSEEEWHKLARGRDIPPAEALLRRVGGVLSRQEGAVIVHRARQVPADFDARFSALSRSYTYRLADGPQRRDPLRRFDTAWHPRGLDERLMDAEATSAVAADGGLRDFGSFCRPREMSTTVRQLQQFSIRRGADDVLEASLTADAFCHHMVRALIGACIDVGEGRRDPGWVLSRLEQPSWDSSVRLAPPNGLVLESVRYPADDQLRVRAEQTRALRST</sequence>
<dbReference type="CDD" id="cd02570">
    <property type="entry name" value="PseudoU_synth_EcTruA"/>
    <property type="match status" value="1"/>
</dbReference>
<reference evidence="9" key="1">
    <citation type="journal article" date="2014" name="Int. J. Syst. Evol. Microbiol.">
        <title>Complete genome sequence of Corynebacterium casei LMG S-19264T (=DSM 44701T), isolated from a smear-ripened cheese.</title>
        <authorList>
            <consortium name="US DOE Joint Genome Institute (JGI-PGF)"/>
            <person name="Walter F."/>
            <person name="Albersmeier A."/>
            <person name="Kalinowski J."/>
            <person name="Ruckert C."/>
        </authorList>
    </citation>
    <scope>NUCLEOTIDE SEQUENCE</scope>
    <source>
        <strain evidence="9">CGMCC 1.15388</strain>
    </source>
</reference>
<dbReference type="PANTHER" id="PTHR11142">
    <property type="entry name" value="PSEUDOURIDYLATE SYNTHASE"/>
    <property type="match status" value="1"/>
</dbReference>
<dbReference type="Gene3D" id="3.30.70.660">
    <property type="entry name" value="Pseudouridine synthase I, catalytic domain, C-terminal subdomain"/>
    <property type="match status" value="1"/>
</dbReference>
<evidence type="ECO:0000256" key="2">
    <source>
        <dbReference type="ARBA" id="ARBA00022694"/>
    </source>
</evidence>
<evidence type="ECO:0000256" key="3">
    <source>
        <dbReference type="ARBA" id="ARBA00023235"/>
    </source>
</evidence>
<dbReference type="AlphaFoldDB" id="A0A917ARI2"/>
<dbReference type="GO" id="GO:0031119">
    <property type="term" value="P:tRNA pseudouridine synthesis"/>
    <property type="evidence" value="ECO:0007669"/>
    <property type="project" value="UniProtKB-UniRule"/>
</dbReference>
<evidence type="ECO:0000313" key="9">
    <source>
        <dbReference type="EMBL" id="GGE69821.1"/>
    </source>
</evidence>
<keyword evidence="10" id="KW-1185">Reference proteome</keyword>
<evidence type="ECO:0000256" key="6">
    <source>
        <dbReference type="PIRSR" id="PIRSR001430-2"/>
    </source>
</evidence>
<comment type="caution">
    <text evidence="4">Lacks conserved residue(s) required for the propagation of feature annotation.</text>
</comment>
<dbReference type="EMBL" id="BMIS01000006">
    <property type="protein sequence ID" value="GGE69821.1"/>
    <property type="molecule type" value="Genomic_DNA"/>
</dbReference>
<dbReference type="InterPro" id="IPR020103">
    <property type="entry name" value="PsdUridine_synth_cat_dom_sf"/>
</dbReference>
<dbReference type="HAMAP" id="MF_00171">
    <property type="entry name" value="TruA"/>
    <property type="match status" value="1"/>
</dbReference>
<evidence type="ECO:0000256" key="5">
    <source>
        <dbReference type="PIRSR" id="PIRSR001430-1"/>
    </source>
</evidence>
<comment type="catalytic activity">
    <reaction evidence="4 7">
        <text>uridine(38/39/40) in tRNA = pseudouridine(38/39/40) in tRNA</text>
        <dbReference type="Rhea" id="RHEA:22376"/>
        <dbReference type="Rhea" id="RHEA-COMP:10085"/>
        <dbReference type="Rhea" id="RHEA-COMP:10087"/>
        <dbReference type="ChEBI" id="CHEBI:65314"/>
        <dbReference type="ChEBI" id="CHEBI:65315"/>
        <dbReference type="EC" id="5.4.99.12"/>
    </reaction>
</comment>
<dbReference type="PIRSF" id="PIRSF001430">
    <property type="entry name" value="tRNA_psdUrid_synth"/>
    <property type="match status" value="1"/>
</dbReference>
<dbReference type="GO" id="GO:0160147">
    <property type="term" value="F:tRNA pseudouridine(38-40) synthase activity"/>
    <property type="evidence" value="ECO:0007669"/>
    <property type="project" value="UniProtKB-EC"/>
</dbReference>
<name>A0A917ARI2_9MICC</name>
<evidence type="ECO:0000313" key="10">
    <source>
        <dbReference type="Proteomes" id="UP000633136"/>
    </source>
</evidence>
<evidence type="ECO:0000256" key="1">
    <source>
        <dbReference type="ARBA" id="ARBA00009375"/>
    </source>
</evidence>
<accession>A0A917ARI2</accession>
<organism evidence="9 10">
    <name type="scientific">Nesterenkonia cremea</name>
    <dbReference type="NCBI Taxonomy" id="1882340"/>
    <lineage>
        <taxon>Bacteria</taxon>
        <taxon>Bacillati</taxon>
        <taxon>Actinomycetota</taxon>
        <taxon>Actinomycetes</taxon>
        <taxon>Micrococcales</taxon>
        <taxon>Micrococcaceae</taxon>
        <taxon>Nesterenkonia</taxon>
    </lineage>
</organism>
<feature type="binding site" evidence="4 6">
    <location>
        <position position="124"/>
    </location>
    <ligand>
        <name>substrate</name>
    </ligand>
</feature>
<dbReference type="InterPro" id="IPR020097">
    <property type="entry name" value="PsdUridine_synth_TruA_a/b_dom"/>
</dbReference>
<protein>
    <recommendedName>
        <fullName evidence="4">tRNA pseudouridine synthase A</fullName>
        <ecNumber evidence="4">5.4.99.12</ecNumber>
    </recommendedName>
    <alternativeName>
        <fullName evidence="4">tRNA pseudouridine(38-40) synthase</fullName>
    </alternativeName>
    <alternativeName>
        <fullName evidence="4">tRNA pseudouridylate synthase I</fullName>
    </alternativeName>
    <alternativeName>
        <fullName evidence="4">tRNA-uridine isomerase I</fullName>
    </alternativeName>
</protein>
<dbReference type="Pfam" id="PF01416">
    <property type="entry name" value="PseudoU_synth_1"/>
    <property type="match status" value="1"/>
</dbReference>
<gene>
    <name evidence="4 9" type="primary">truA</name>
    <name evidence="9" type="ORF">GCM10011401_16480</name>
</gene>
<comment type="caution">
    <text evidence="9">The sequence shown here is derived from an EMBL/GenBank/DDBJ whole genome shotgun (WGS) entry which is preliminary data.</text>
</comment>
<dbReference type="InterPro" id="IPR020095">
    <property type="entry name" value="PsdUridine_synth_TruA_C"/>
</dbReference>
<reference evidence="9" key="2">
    <citation type="submission" date="2020-09" db="EMBL/GenBank/DDBJ databases">
        <authorList>
            <person name="Sun Q."/>
            <person name="Zhou Y."/>
        </authorList>
    </citation>
    <scope>NUCLEOTIDE SEQUENCE</scope>
    <source>
        <strain evidence="9">CGMCC 1.15388</strain>
    </source>
</reference>
<feature type="domain" description="Pseudouridine synthase I TruA alpha/beta" evidence="8">
    <location>
        <begin position="168"/>
        <end position="264"/>
    </location>
</feature>
<dbReference type="Proteomes" id="UP000633136">
    <property type="component" value="Unassembled WGS sequence"/>
</dbReference>